<proteinExistence type="predicted"/>
<protein>
    <submittedName>
        <fullName evidence="2">Uncharacterized protein</fullName>
    </submittedName>
</protein>
<keyword evidence="1" id="KW-0812">Transmembrane</keyword>
<dbReference type="EMBL" id="LT575490">
    <property type="protein sequence ID" value="SAY41717.1"/>
    <property type="molecule type" value="Genomic_DNA"/>
</dbReference>
<evidence type="ECO:0000256" key="1">
    <source>
        <dbReference type="SAM" id="Phobius"/>
    </source>
</evidence>
<gene>
    <name evidence="2" type="ORF">PWN146_00381</name>
</gene>
<accession>A0A1C3H9K5</accession>
<name>A0A1C3H9K5_SERMA</name>
<feature type="transmembrane region" description="Helical" evidence="1">
    <location>
        <begin position="12"/>
        <end position="33"/>
    </location>
</feature>
<keyword evidence="1" id="KW-1133">Transmembrane helix</keyword>
<keyword evidence="1" id="KW-0472">Membrane</keyword>
<sequence>MNNPLAKLALDYWYKVLIVAGAFIFLLNGAGLLPSYPTAATGTISAGVFFWGLGEWINHPYQEQLLLNTFNRPYGKISGHPRNVRPIGIVFDIVGFLLIGTGVFKLF</sequence>
<dbReference type="AlphaFoldDB" id="A0A1C3H9K5"/>
<reference evidence="2" key="1">
    <citation type="submission" date="2016-05" db="EMBL/GenBank/DDBJ databases">
        <authorList>
            <person name="Cock P.J.A."/>
            <person name="Cock P.J.A."/>
        </authorList>
    </citation>
    <scope>NUCLEOTIDE SEQUENCE</scope>
    <source>
        <strain evidence="2">PWN146_assembly</strain>
    </source>
</reference>
<organism evidence="2">
    <name type="scientific">Serratia marcescens</name>
    <dbReference type="NCBI Taxonomy" id="615"/>
    <lineage>
        <taxon>Bacteria</taxon>
        <taxon>Pseudomonadati</taxon>
        <taxon>Pseudomonadota</taxon>
        <taxon>Gammaproteobacteria</taxon>
        <taxon>Enterobacterales</taxon>
        <taxon>Yersiniaceae</taxon>
        <taxon>Serratia</taxon>
    </lineage>
</organism>
<evidence type="ECO:0000313" key="2">
    <source>
        <dbReference type="EMBL" id="SAY41717.1"/>
    </source>
</evidence>
<feature type="transmembrane region" description="Helical" evidence="1">
    <location>
        <begin position="86"/>
        <end position="104"/>
    </location>
</feature>